<name>A0A9P8VXX9_9HYPO</name>
<dbReference type="SUPFAM" id="SSF159501">
    <property type="entry name" value="EreA/ChaN-like"/>
    <property type="match status" value="1"/>
</dbReference>
<evidence type="ECO:0000313" key="1">
    <source>
        <dbReference type="EMBL" id="KAH6883467.1"/>
    </source>
</evidence>
<comment type="caution">
    <text evidence="1">The sequence shown here is derived from an EMBL/GenBank/DDBJ whole genome shotgun (WGS) entry which is preliminary data.</text>
</comment>
<dbReference type="AlphaFoldDB" id="A0A9P8VXX9"/>
<proteinExistence type="predicted"/>
<keyword evidence="2" id="KW-1185">Reference proteome</keyword>
<dbReference type="Proteomes" id="UP000777438">
    <property type="component" value="Unassembled WGS sequence"/>
</dbReference>
<protein>
    <submittedName>
        <fullName evidence="1">Erythromycin esterase-domain-containing protein</fullName>
    </submittedName>
</protein>
<sequence>MSSSTVELLRANVIPFSSFSEDFDAIKPYLDSFSDCRVLLLDAERYYRAMYSGQAESWNLRDTHMFQTLVRILKHHGDDSKAIVWAHNSHVGNARATSMGWSRGELNIGQLCKEAYGPYGESIYRCR</sequence>
<dbReference type="OrthoDB" id="413649at2759"/>
<dbReference type="InterPro" id="IPR007815">
    <property type="entry name" value="Emycin_Estase"/>
</dbReference>
<accession>A0A9P8VXX9</accession>
<organism evidence="1 2">
    <name type="scientific">Thelonectria olida</name>
    <dbReference type="NCBI Taxonomy" id="1576542"/>
    <lineage>
        <taxon>Eukaryota</taxon>
        <taxon>Fungi</taxon>
        <taxon>Dikarya</taxon>
        <taxon>Ascomycota</taxon>
        <taxon>Pezizomycotina</taxon>
        <taxon>Sordariomycetes</taxon>
        <taxon>Hypocreomycetidae</taxon>
        <taxon>Hypocreales</taxon>
        <taxon>Nectriaceae</taxon>
        <taxon>Thelonectria</taxon>
    </lineage>
</organism>
<evidence type="ECO:0000313" key="2">
    <source>
        <dbReference type="Proteomes" id="UP000777438"/>
    </source>
</evidence>
<dbReference type="InterPro" id="IPR052036">
    <property type="entry name" value="Hydrolase/PRTase-associated"/>
</dbReference>
<dbReference type="PANTHER" id="PTHR31299:SF0">
    <property type="entry name" value="ESTERASE, PUTATIVE (AFU_ORTHOLOGUE AFUA_1G05850)-RELATED"/>
    <property type="match status" value="1"/>
</dbReference>
<dbReference type="PANTHER" id="PTHR31299">
    <property type="entry name" value="ESTERASE, PUTATIVE (AFU_ORTHOLOGUE AFUA_1G05850)-RELATED"/>
    <property type="match status" value="1"/>
</dbReference>
<dbReference type="GO" id="GO:0046677">
    <property type="term" value="P:response to antibiotic"/>
    <property type="evidence" value="ECO:0007669"/>
    <property type="project" value="InterPro"/>
</dbReference>
<gene>
    <name evidence="1" type="ORF">B0T10DRAFT_565075</name>
</gene>
<dbReference type="EMBL" id="JAGPYM010000023">
    <property type="protein sequence ID" value="KAH6883467.1"/>
    <property type="molecule type" value="Genomic_DNA"/>
</dbReference>
<reference evidence="1 2" key="1">
    <citation type="journal article" date="2021" name="Nat. Commun.">
        <title>Genetic determinants of endophytism in the Arabidopsis root mycobiome.</title>
        <authorList>
            <person name="Mesny F."/>
            <person name="Miyauchi S."/>
            <person name="Thiergart T."/>
            <person name="Pickel B."/>
            <person name="Atanasova L."/>
            <person name="Karlsson M."/>
            <person name="Huettel B."/>
            <person name="Barry K.W."/>
            <person name="Haridas S."/>
            <person name="Chen C."/>
            <person name="Bauer D."/>
            <person name="Andreopoulos W."/>
            <person name="Pangilinan J."/>
            <person name="LaButti K."/>
            <person name="Riley R."/>
            <person name="Lipzen A."/>
            <person name="Clum A."/>
            <person name="Drula E."/>
            <person name="Henrissat B."/>
            <person name="Kohler A."/>
            <person name="Grigoriev I.V."/>
            <person name="Martin F.M."/>
            <person name="Hacquard S."/>
        </authorList>
    </citation>
    <scope>NUCLEOTIDE SEQUENCE [LARGE SCALE GENOMIC DNA]</scope>
    <source>
        <strain evidence="1 2">MPI-CAGE-CH-0241</strain>
    </source>
</reference>
<dbReference type="Gene3D" id="3.40.1660.10">
    <property type="entry name" value="EreA-like (biosynthetic domain)"/>
    <property type="match status" value="1"/>
</dbReference>
<dbReference type="Pfam" id="PF05139">
    <property type="entry name" value="Erythro_esteras"/>
    <property type="match status" value="1"/>
</dbReference>